<dbReference type="Proteomes" id="UP001497382">
    <property type="component" value="Unassembled WGS sequence"/>
</dbReference>
<organism evidence="1 2">
    <name type="scientific">Larinioides sclopetarius</name>
    <dbReference type="NCBI Taxonomy" id="280406"/>
    <lineage>
        <taxon>Eukaryota</taxon>
        <taxon>Metazoa</taxon>
        <taxon>Ecdysozoa</taxon>
        <taxon>Arthropoda</taxon>
        <taxon>Chelicerata</taxon>
        <taxon>Arachnida</taxon>
        <taxon>Araneae</taxon>
        <taxon>Araneomorphae</taxon>
        <taxon>Entelegynae</taxon>
        <taxon>Araneoidea</taxon>
        <taxon>Araneidae</taxon>
        <taxon>Larinioides</taxon>
    </lineage>
</organism>
<proteinExistence type="predicted"/>
<dbReference type="EMBL" id="CAXIEN010000026">
    <property type="protein sequence ID" value="CAL1267140.1"/>
    <property type="molecule type" value="Genomic_DNA"/>
</dbReference>
<sequence>MKAVENAVTLLLSMVCVVFRAIGLTLLRQLVALLLYTTTLP</sequence>
<accession>A0AAV1Z703</accession>
<gene>
    <name evidence="1" type="ORF">LARSCL_LOCUS3485</name>
</gene>
<evidence type="ECO:0000313" key="1">
    <source>
        <dbReference type="EMBL" id="CAL1267140.1"/>
    </source>
</evidence>
<reference evidence="1 2" key="1">
    <citation type="submission" date="2024-04" db="EMBL/GenBank/DDBJ databases">
        <authorList>
            <person name="Rising A."/>
            <person name="Reimegard J."/>
            <person name="Sonavane S."/>
            <person name="Akerstrom W."/>
            <person name="Nylinder S."/>
            <person name="Hedman E."/>
            <person name="Kallberg Y."/>
        </authorList>
    </citation>
    <scope>NUCLEOTIDE SEQUENCE [LARGE SCALE GENOMIC DNA]</scope>
</reference>
<keyword evidence="2" id="KW-1185">Reference proteome</keyword>
<name>A0AAV1Z703_9ARAC</name>
<protein>
    <submittedName>
        <fullName evidence="1">Uncharacterized protein</fullName>
    </submittedName>
</protein>
<evidence type="ECO:0000313" key="2">
    <source>
        <dbReference type="Proteomes" id="UP001497382"/>
    </source>
</evidence>
<comment type="caution">
    <text evidence="1">The sequence shown here is derived from an EMBL/GenBank/DDBJ whole genome shotgun (WGS) entry which is preliminary data.</text>
</comment>
<dbReference type="AlphaFoldDB" id="A0AAV1Z703"/>